<gene>
    <name evidence="3" type="ORF">CGOC_LOCUS3341</name>
</gene>
<evidence type="ECO:0000256" key="1">
    <source>
        <dbReference type="SAM" id="MobiDB-lite"/>
    </source>
</evidence>
<evidence type="ECO:0000313" key="4">
    <source>
        <dbReference type="Proteomes" id="UP000271889"/>
    </source>
</evidence>
<evidence type="ECO:0000256" key="2">
    <source>
        <dbReference type="SAM" id="Phobius"/>
    </source>
</evidence>
<proteinExistence type="predicted"/>
<protein>
    <submittedName>
        <fullName evidence="3">Uncharacterized protein</fullName>
    </submittedName>
</protein>
<feature type="region of interest" description="Disordered" evidence="1">
    <location>
        <begin position="1"/>
        <end position="123"/>
    </location>
</feature>
<feature type="compositionally biased region" description="Basic and acidic residues" evidence="1">
    <location>
        <begin position="58"/>
        <end position="104"/>
    </location>
</feature>
<keyword evidence="2" id="KW-0472">Membrane</keyword>
<keyword evidence="2" id="KW-1133">Transmembrane helix</keyword>
<evidence type="ECO:0000313" key="3">
    <source>
        <dbReference type="EMBL" id="VDK55516.1"/>
    </source>
</evidence>
<dbReference type="OrthoDB" id="5865829at2759"/>
<sequence length="219" mass="24311">MEQPGLVSTPKTAAESKPASHSEQHVLTPQALPVVNADHLQAKPREQAGTVSDTTAKVQKEHAPVKRDLKEVKKENSVNEHKQEEHKKEAKEKEEHKKVKKEEEASVTAKSHGNTKKVTSKTISTKKSEKIKLAYEKRALRLENNIVNCLQVSSPDLLGFGRIDVSQKNAYRVCIACLVLSIFGVALSVLHHYINLAPPPRVGFFYECGTPFVPVKLLP</sequence>
<keyword evidence="2" id="KW-0812">Transmembrane</keyword>
<organism evidence="3 4">
    <name type="scientific">Cylicostephanus goldi</name>
    <name type="common">Nematode worm</name>
    <dbReference type="NCBI Taxonomy" id="71465"/>
    <lineage>
        <taxon>Eukaryota</taxon>
        <taxon>Metazoa</taxon>
        <taxon>Ecdysozoa</taxon>
        <taxon>Nematoda</taxon>
        <taxon>Chromadorea</taxon>
        <taxon>Rhabditida</taxon>
        <taxon>Rhabditina</taxon>
        <taxon>Rhabditomorpha</taxon>
        <taxon>Strongyloidea</taxon>
        <taxon>Strongylidae</taxon>
        <taxon>Cylicostephanus</taxon>
    </lineage>
</organism>
<name>A0A3P6QY00_CYLGO</name>
<dbReference type="AlphaFoldDB" id="A0A3P6QY00"/>
<dbReference type="Proteomes" id="UP000271889">
    <property type="component" value="Unassembled WGS sequence"/>
</dbReference>
<accession>A0A3P6QY00</accession>
<keyword evidence="4" id="KW-1185">Reference proteome</keyword>
<feature type="transmembrane region" description="Helical" evidence="2">
    <location>
        <begin position="170"/>
        <end position="194"/>
    </location>
</feature>
<dbReference type="EMBL" id="UYRV01008374">
    <property type="protein sequence ID" value="VDK55516.1"/>
    <property type="molecule type" value="Genomic_DNA"/>
</dbReference>
<reference evidence="3 4" key="1">
    <citation type="submission" date="2018-11" db="EMBL/GenBank/DDBJ databases">
        <authorList>
            <consortium name="Pathogen Informatics"/>
        </authorList>
    </citation>
    <scope>NUCLEOTIDE SEQUENCE [LARGE SCALE GENOMIC DNA]</scope>
</reference>